<organism evidence="4 5">
    <name type="scientific">Rhizoctonia solani 123E</name>
    <dbReference type="NCBI Taxonomy" id="1423351"/>
    <lineage>
        <taxon>Eukaryota</taxon>
        <taxon>Fungi</taxon>
        <taxon>Dikarya</taxon>
        <taxon>Basidiomycota</taxon>
        <taxon>Agaricomycotina</taxon>
        <taxon>Agaricomycetes</taxon>
        <taxon>Cantharellales</taxon>
        <taxon>Ceratobasidiaceae</taxon>
        <taxon>Rhizoctonia</taxon>
    </lineage>
</organism>
<dbReference type="InterPro" id="IPR051373">
    <property type="entry name" value="Lin-28_RNA-binding"/>
</dbReference>
<dbReference type="InterPro" id="IPR019844">
    <property type="entry name" value="CSD_CS"/>
</dbReference>
<dbReference type="InterPro" id="IPR011129">
    <property type="entry name" value="CSD"/>
</dbReference>
<evidence type="ECO:0000259" key="3">
    <source>
        <dbReference type="PROSITE" id="PS51857"/>
    </source>
</evidence>
<dbReference type="PIRSF" id="PIRSF002599">
    <property type="entry name" value="Cold_shock_A"/>
    <property type="match status" value="1"/>
</dbReference>
<dbReference type="Pfam" id="PF00313">
    <property type="entry name" value="CSD"/>
    <property type="match status" value="1"/>
</dbReference>
<dbReference type="PROSITE" id="PS51857">
    <property type="entry name" value="CSD_2"/>
    <property type="match status" value="1"/>
</dbReference>
<keyword evidence="4" id="KW-0238">DNA-binding</keyword>
<keyword evidence="5" id="KW-1185">Reference proteome</keyword>
<dbReference type="PANTHER" id="PTHR46109">
    <property type="entry name" value="PROTEIN LIN-28"/>
    <property type="match status" value="1"/>
</dbReference>
<keyword evidence="2" id="KW-0963">Cytoplasm</keyword>
<evidence type="ECO:0000313" key="4">
    <source>
        <dbReference type="EMBL" id="KEP47865.1"/>
    </source>
</evidence>
<dbReference type="GO" id="GO:0003677">
    <property type="term" value="F:DNA binding"/>
    <property type="evidence" value="ECO:0007669"/>
    <property type="project" value="UniProtKB-KW"/>
</dbReference>
<feature type="domain" description="CSD" evidence="3">
    <location>
        <begin position="3"/>
        <end position="68"/>
    </location>
</feature>
<comment type="caution">
    <text evidence="4">The sequence shown here is derived from an EMBL/GenBank/DDBJ whole genome shotgun (WGS) entry which is preliminary data.</text>
</comment>
<dbReference type="InterPro" id="IPR012156">
    <property type="entry name" value="Cold_shock_CspA"/>
</dbReference>
<dbReference type="HOGENOM" id="CLU_117621_2_2_1"/>
<dbReference type="GO" id="GO:0031054">
    <property type="term" value="P:pre-miRNA processing"/>
    <property type="evidence" value="ECO:0007669"/>
    <property type="project" value="TreeGrafter"/>
</dbReference>
<dbReference type="Gene3D" id="2.40.50.140">
    <property type="entry name" value="Nucleic acid-binding proteins"/>
    <property type="match status" value="1"/>
</dbReference>
<evidence type="ECO:0000313" key="5">
    <source>
        <dbReference type="Proteomes" id="UP000027456"/>
    </source>
</evidence>
<dbReference type="GO" id="GO:0005634">
    <property type="term" value="C:nucleus"/>
    <property type="evidence" value="ECO:0007669"/>
    <property type="project" value="TreeGrafter"/>
</dbReference>
<gene>
    <name evidence="4" type="ORF">V565_141470</name>
</gene>
<dbReference type="InterPro" id="IPR012340">
    <property type="entry name" value="NA-bd_OB-fold"/>
</dbReference>
<protein>
    <submittedName>
        <fullName evidence="4">Cold-shock DNA-binding domain protein</fullName>
    </submittedName>
</protein>
<dbReference type="SUPFAM" id="SSF50249">
    <property type="entry name" value="Nucleic acid-binding proteins"/>
    <property type="match status" value="1"/>
</dbReference>
<name>A0A074RRC4_9AGAM</name>
<dbReference type="GO" id="GO:0003729">
    <property type="term" value="F:mRNA binding"/>
    <property type="evidence" value="ECO:0007669"/>
    <property type="project" value="TreeGrafter"/>
</dbReference>
<dbReference type="AlphaFoldDB" id="A0A074RRC4"/>
<dbReference type="GO" id="GO:0005737">
    <property type="term" value="C:cytoplasm"/>
    <property type="evidence" value="ECO:0007669"/>
    <property type="project" value="UniProtKB-SubCell"/>
</dbReference>
<dbReference type="PRINTS" id="PR00050">
    <property type="entry name" value="COLDSHOCK"/>
</dbReference>
<comment type="subcellular location">
    <subcellularLocation>
        <location evidence="1">Cytoplasm</location>
    </subcellularLocation>
</comment>
<dbReference type="InterPro" id="IPR002059">
    <property type="entry name" value="CSP_DNA-bd"/>
</dbReference>
<dbReference type="Proteomes" id="UP000027456">
    <property type="component" value="Unassembled WGS sequence"/>
</dbReference>
<dbReference type="EMBL" id="AZST01000633">
    <property type="protein sequence ID" value="KEP47865.1"/>
    <property type="molecule type" value="Genomic_DNA"/>
</dbReference>
<dbReference type="CDD" id="cd04458">
    <property type="entry name" value="CSP_CDS"/>
    <property type="match status" value="1"/>
</dbReference>
<accession>A0A074RRC4</accession>
<evidence type="ECO:0000256" key="1">
    <source>
        <dbReference type="ARBA" id="ARBA00004496"/>
    </source>
</evidence>
<dbReference type="OrthoDB" id="422005at2759"/>
<dbReference type="SMART" id="SM00357">
    <property type="entry name" value="CSP"/>
    <property type="match status" value="1"/>
</dbReference>
<dbReference type="PANTHER" id="PTHR46109:SF1">
    <property type="entry name" value="PROTEIN LIN-28 HOMOLOG"/>
    <property type="match status" value="1"/>
</dbReference>
<dbReference type="STRING" id="1423351.A0A074RRC4"/>
<sequence>MNTKTGKVKMFNQVKGHGFIVPDEGGQDVFVHYTNVDGKKRNALNEGDSVSYEVTETNKGPAALSVARR</sequence>
<proteinExistence type="predicted"/>
<dbReference type="PROSITE" id="PS00352">
    <property type="entry name" value="CSD_1"/>
    <property type="match status" value="1"/>
</dbReference>
<reference evidence="4 5" key="1">
    <citation type="submission" date="2013-12" db="EMBL/GenBank/DDBJ databases">
        <authorList>
            <person name="Cubeta M."/>
            <person name="Pakala S."/>
            <person name="Fedorova N."/>
            <person name="Thomas E."/>
            <person name="Dean R."/>
            <person name="Jabaji S."/>
            <person name="Neate S."/>
            <person name="Toda T."/>
            <person name="Tavantzis S."/>
            <person name="Vilgalys R."/>
            <person name="Bharathan N."/>
            <person name="Pakala S."/>
            <person name="Losada L.S."/>
            <person name="Zafar N."/>
            <person name="Nierman W."/>
        </authorList>
    </citation>
    <scope>NUCLEOTIDE SEQUENCE [LARGE SCALE GENOMIC DNA]</scope>
    <source>
        <strain evidence="4 5">123E</strain>
    </source>
</reference>
<evidence type="ECO:0000256" key="2">
    <source>
        <dbReference type="ARBA" id="ARBA00022490"/>
    </source>
</evidence>